<dbReference type="NCBIfam" id="NF001808">
    <property type="entry name" value="PRK00522.1"/>
    <property type="match status" value="1"/>
</dbReference>
<comment type="caution">
    <text evidence="7">The sequence shown here is derived from an EMBL/GenBank/DDBJ whole genome shotgun (WGS) entry which is preliminary data.</text>
</comment>
<dbReference type="PATRIC" id="fig|864564.6.peg.982"/>
<evidence type="ECO:0000256" key="5">
    <source>
        <dbReference type="SAM" id="MobiDB-lite"/>
    </source>
</evidence>
<reference evidence="7 8" key="1">
    <citation type="submission" date="2010-12" db="EMBL/GenBank/DDBJ databases">
        <authorList>
            <person name="Muzny D."/>
            <person name="Qin X."/>
            <person name="Buhay C."/>
            <person name="Dugan-Rocha S."/>
            <person name="Ding Y."/>
            <person name="Chen G."/>
            <person name="Hawes A."/>
            <person name="Holder M."/>
            <person name="Jhangiani S."/>
            <person name="Johnson A."/>
            <person name="Khan Z."/>
            <person name="Li Z."/>
            <person name="Liu W."/>
            <person name="Liu X."/>
            <person name="Perez L."/>
            <person name="Shen H."/>
            <person name="Wang Q."/>
            <person name="Watt J."/>
            <person name="Xi L."/>
            <person name="Xin Y."/>
            <person name="Zhou J."/>
            <person name="Deng J."/>
            <person name="Jiang H."/>
            <person name="Liu Y."/>
            <person name="Qu J."/>
            <person name="Song X.-Z."/>
            <person name="Zhang L."/>
            <person name="Villasana D."/>
            <person name="Johnson A."/>
            <person name="Liu J."/>
            <person name="Liyanage D."/>
            <person name="Lorensuhewa L."/>
            <person name="Robinson T."/>
            <person name="Song A."/>
            <person name="Song B.-B."/>
            <person name="Dinh H."/>
            <person name="Thornton R."/>
            <person name="Coyle M."/>
            <person name="Francisco L."/>
            <person name="Jackson L."/>
            <person name="Javaid M."/>
            <person name="Korchina V."/>
            <person name="Kovar C."/>
            <person name="Mata R."/>
            <person name="Mathew T."/>
            <person name="Ngo R."/>
            <person name="Nguyen L."/>
            <person name="Nguyen N."/>
            <person name="Okwuonu G."/>
            <person name="Ongeri F."/>
            <person name="Pham C."/>
            <person name="Simmons D."/>
            <person name="Wilczek-Boney K."/>
            <person name="Hale W."/>
            <person name="Jakkamsetti A."/>
            <person name="Pham P."/>
            <person name="Ruth R."/>
            <person name="San Lucas F."/>
            <person name="Warren J."/>
            <person name="Zhang J."/>
            <person name="Zhao Z."/>
            <person name="Zhou C."/>
            <person name="Zhu D."/>
            <person name="Lee S."/>
            <person name="Bess C."/>
            <person name="Blankenburg K."/>
            <person name="Forbes L."/>
            <person name="Fu Q."/>
            <person name="Gubbala S."/>
            <person name="Hirani K."/>
            <person name="Jayaseelan J.C."/>
            <person name="Lara F."/>
            <person name="Munidasa M."/>
            <person name="Palculict T."/>
            <person name="Patil S."/>
            <person name="Pu L.-L."/>
            <person name="Saada N."/>
            <person name="Tang L."/>
            <person name="Weissenberger G."/>
            <person name="Zhu Y."/>
            <person name="Hemphill L."/>
            <person name="Shang Y."/>
            <person name="Youmans B."/>
            <person name="Ayvaz T."/>
            <person name="Ross M."/>
            <person name="Santibanez J."/>
            <person name="Aqrawi P."/>
            <person name="Gross S."/>
            <person name="Joshi V."/>
            <person name="Fowler G."/>
            <person name="Nazareth L."/>
            <person name="Reid J."/>
            <person name="Worley K."/>
            <person name="Petrosino J."/>
            <person name="Highlander S."/>
            <person name="Gibbs R."/>
        </authorList>
    </citation>
    <scope>NUCLEOTIDE SEQUENCE [LARGE SCALE GENOMIC DNA]</scope>
    <source>
        <strain evidence="7 8">DSM 10105</strain>
    </source>
</reference>
<dbReference type="InterPro" id="IPR013740">
    <property type="entry name" value="Redoxin"/>
</dbReference>
<dbReference type="PANTHER" id="PTHR43110">
    <property type="entry name" value="THIOL PEROXIDASE"/>
    <property type="match status" value="1"/>
</dbReference>
<evidence type="ECO:0000313" key="8">
    <source>
        <dbReference type="Proteomes" id="UP000004946"/>
    </source>
</evidence>
<keyword evidence="4" id="KW-0676">Redox-active center</keyword>
<evidence type="ECO:0000256" key="4">
    <source>
        <dbReference type="ARBA" id="ARBA00023284"/>
    </source>
</evidence>
<evidence type="ECO:0000259" key="6">
    <source>
        <dbReference type="PROSITE" id="PS51352"/>
    </source>
</evidence>
<name>E6K1P4_PARDN</name>
<dbReference type="SUPFAM" id="SSF52833">
    <property type="entry name" value="Thioredoxin-like"/>
    <property type="match status" value="1"/>
</dbReference>
<keyword evidence="8" id="KW-1185">Reference proteome</keyword>
<dbReference type="HOGENOM" id="CLU_042529_12_0_11"/>
<feature type="region of interest" description="Disordered" evidence="5">
    <location>
        <begin position="1"/>
        <end position="20"/>
    </location>
</feature>
<dbReference type="EMBL" id="AEON01000001">
    <property type="protein sequence ID" value="EFT83725.1"/>
    <property type="molecule type" value="Genomic_DNA"/>
</dbReference>
<accession>E6K1P4</accession>
<dbReference type="eggNOG" id="COG2077">
    <property type="taxonomic scope" value="Bacteria"/>
</dbReference>
<organism evidence="7 8">
    <name type="scientific">Parascardovia denticolens DSM 10105 = JCM 12538</name>
    <dbReference type="NCBI Taxonomy" id="864564"/>
    <lineage>
        <taxon>Bacteria</taxon>
        <taxon>Bacillati</taxon>
        <taxon>Actinomycetota</taxon>
        <taxon>Actinomycetes</taxon>
        <taxon>Bifidobacteriales</taxon>
        <taxon>Bifidobacteriaceae</taxon>
        <taxon>Parascardovia</taxon>
    </lineage>
</organism>
<dbReference type="AlphaFoldDB" id="E6K1P4"/>
<protein>
    <submittedName>
        <fullName evidence="7">Redoxin family protein</fullName>
    </submittedName>
</protein>
<keyword evidence="1" id="KW-0575">Peroxidase</keyword>
<dbReference type="PROSITE" id="PS51352">
    <property type="entry name" value="THIOREDOXIN_2"/>
    <property type="match status" value="1"/>
</dbReference>
<dbReference type="Proteomes" id="UP000004946">
    <property type="component" value="Chromosome"/>
</dbReference>
<dbReference type="GO" id="GO:0008379">
    <property type="term" value="F:thioredoxin peroxidase activity"/>
    <property type="evidence" value="ECO:0007669"/>
    <property type="project" value="InterPro"/>
</dbReference>
<evidence type="ECO:0000256" key="1">
    <source>
        <dbReference type="ARBA" id="ARBA00022559"/>
    </source>
</evidence>
<dbReference type="Pfam" id="PF08534">
    <property type="entry name" value="Redoxin"/>
    <property type="match status" value="1"/>
</dbReference>
<dbReference type="PANTHER" id="PTHR43110:SF1">
    <property type="entry name" value="THIOL PEROXIDASE"/>
    <property type="match status" value="1"/>
</dbReference>
<dbReference type="CDD" id="cd03014">
    <property type="entry name" value="PRX_Atyp2cys"/>
    <property type="match status" value="1"/>
</dbReference>
<sequence>MQVQFGGEDRELAAEPTEVGQELPEFTLHKADDSRVKSADLFKDKTLISVVPNINTSVCSLQTKRFNSEMDKYPDVAFYTVSTNTVEEQKDWCAAEGVKNMEMLSDAEEQSFGRNVGVLMPALDFDARSIWITDGSGKVLYREILQNQHEEPNYQAALAFLKGMGK</sequence>
<keyword evidence="1" id="KW-0560">Oxidoreductase</keyword>
<dbReference type="KEGG" id="pdo:PSDT_0898"/>
<dbReference type="InterPro" id="IPR002065">
    <property type="entry name" value="TPX"/>
</dbReference>
<proteinExistence type="predicted"/>
<dbReference type="InterPro" id="IPR050455">
    <property type="entry name" value="Tpx_Peroxidase_subfamily"/>
</dbReference>
<dbReference type="InterPro" id="IPR036249">
    <property type="entry name" value="Thioredoxin-like_sf"/>
</dbReference>
<evidence type="ECO:0000256" key="3">
    <source>
        <dbReference type="ARBA" id="ARBA00023157"/>
    </source>
</evidence>
<keyword evidence="3" id="KW-1015">Disulfide bond</keyword>
<keyword evidence="2" id="KW-0049">Antioxidant</keyword>
<evidence type="ECO:0000313" key="7">
    <source>
        <dbReference type="EMBL" id="EFT83725.1"/>
    </source>
</evidence>
<evidence type="ECO:0000256" key="2">
    <source>
        <dbReference type="ARBA" id="ARBA00022862"/>
    </source>
</evidence>
<dbReference type="Gene3D" id="3.40.30.10">
    <property type="entry name" value="Glutaredoxin"/>
    <property type="match status" value="1"/>
</dbReference>
<feature type="domain" description="Thioredoxin" evidence="6">
    <location>
        <begin position="17"/>
        <end position="166"/>
    </location>
</feature>
<dbReference type="RefSeq" id="WP_006289109.1">
    <property type="nucleotide sequence ID" value="NZ_AP012333.1"/>
</dbReference>
<gene>
    <name evidence="7" type="ORF">HMPREF0620_0730</name>
</gene>
<dbReference type="InterPro" id="IPR013766">
    <property type="entry name" value="Thioredoxin_domain"/>
</dbReference>